<dbReference type="GO" id="GO:0007169">
    <property type="term" value="P:cell surface receptor protein tyrosine kinase signaling pathway"/>
    <property type="evidence" value="ECO:0007669"/>
    <property type="project" value="InterPro"/>
</dbReference>
<dbReference type="InterPro" id="IPR020635">
    <property type="entry name" value="Tyr_kinase_cat_dom"/>
</dbReference>
<dbReference type="PANTHER" id="PTHR24416">
    <property type="entry name" value="TYROSINE-PROTEIN KINASE RECEPTOR"/>
    <property type="match status" value="1"/>
</dbReference>
<evidence type="ECO:0000256" key="24">
    <source>
        <dbReference type="PIRSR" id="PIRSR500947-51"/>
    </source>
</evidence>
<feature type="active site" description="Proton acceptor" evidence="20">
    <location>
        <position position="841"/>
    </location>
</feature>
<evidence type="ECO:0000256" key="26">
    <source>
        <dbReference type="PROSITE-ProRule" id="PRU10141"/>
    </source>
</evidence>
<dbReference type="GO" id="GO:0005524">
    <property type="term" value="F:ATP binding"/>
    <property type="evidence" value="ECO:0007669"/>
    <property type="project" value="UniProtKB-UniRule"/>
</dbReference>
<dbReference type="SUPFAM" id="SSF56112">
    <property type="entry name" value="Protein kinase-like (PK-like)"/>
    <property type="match status" value="1"/>
</dbReference>
<evidence type="ECO:0000256" key="6">
    <source>
        <dbReference type="ARBA" id="ARBA00022692"/>
    </source>
</evidence>
<evidence type="ECO:0000256" key="2">
    <source>
        <dbReference type="ARBA" id="ARBA00011902"/>
    </source>
</evidence>
<feature type="domain" description="Ig-like" evidence="30">
    <location>
        <begin position="270"/>
        <end position="364"/>
    </location>
</feature>
<dbReference type="Pfam" id="PF25305">
    <property type="entry name" value="Ig_PDGFR_d4"/>
    <property type="match status" value="1"/>
</dbReference>
<dbReference type="GO" id="GO:0005011">
    <property type="term" value="F:macrophage colony-stimulating factor receptor activity"/>
    <property type="evidence" value="ECO:0007669"/>
    <property type="project" value="TreeGrafter"/>
</dbReference>
<evidence type="ECO:0000256" key="25">
    <source>
        <dbReference type="PIRSR" id="PIRSR500947-52"/>
    </source>
</evidence>
<dbReference type="GeneTree" id="ENSGT00940000155506"/>
<dbReference type="InterPro" id="IPR003598">
    <property type="entry name" value="Ig_sub2"/>
</dbReference>
<dbReference type="GO" id="GO:0019955">
    <property type="term" value="F:cytokine binding"/>
    <property type="evidence" value="ECO:0007669"/>
    <property type="project" value="InterPro"/>
</dbReference>
<dbReference type="Pfam" id="PF00047">
    <property type="entry name" value="ig"/>
    <property type="match status" value="1"/>
</dbReference>
<feature type="disulfide bond" evidence="25">
    <location>
        <begin position="195"/>
        <end position="244"/>
    </location>
</feature>
<feature type="domain" description="Protein kinase" evidence="29">
    <location>
        <begin position="640"/>
        <end position="977"/>
    </location>
</feature>
<dbReference type="InterPro" id="IPR011009">
    <property type="entry name" value="Kinase-like_dom_sf"/>
</dbReference>
<feature type="domain" description="Ig-like" evidence="30">
    <location>
        <begin position="87"/>
        <end position="169"/>
    </location>
</feature>
<keyword evidence="6 27" id="KW-0812">Transmembrane</keyword>
<dbReference type="InterPro" id="IPR013783">
    <property type="entry name" value="Ig-like_fold"/>
</dbReference>
<dbReference type="GO" id="GO:0005886">
    <property type="term" value="C:plasma membrane"/>
    <property type="evidence" value="ECO:0007669"/>
    <property type="project" value="UniProtKB-SubCell"/>
</dbReference>
<dbReference type="Gene3D" id="3.30.200.20">
    <property type="entry name" value="Phosphorylase Kinase, domain 1"/>
    <property type="match status" value="1"/>
</dbReference>
<feature type="disulfide bond" evidence="25">
    <location>
        <begin position="291"/>
        <end position="348"/>
    </location>
</feature>
<keyword evidence="11" id="KW-0832">Ubl conjugation</keyword>
<dbReference type="SMART" id="SM00219">
    <property type="entry name" value="TyrKc"/>
    <property type="match status" value="1"/>
</dbReference>
<dbReference type="GO" id="GO:0046872">
    <property type="term" value="F:metal ion binding"/>
    <property type="evidence" value="ECO:0007669"/>
    <property type="project" value="UniProtKB-KW"/>
</dbReference>
<dbReference type="InterPro" id="IPR001245">
    <property type="entry name" value="Ser-Thr/Tyr_kinase_cat_dom"/>
</dbReference>
<dbReference type="Proteomes" id="UP000265140">
    <property type="component" value="Chromosome 7"/>
</dbReference>
<dbReference type="Pfam" id="PF07714">
    <property type="entry name" value="PK_Tyr_Ser-Thr"/>
    <property type="match status" value="1"/>
</dbReference>
<feature type="binding site" evidence="22">
    <location>
        <position position="619"/>
    </location>
    <ligand>
        <name>Mg(2+)</name>
        <dbReference type="ChEBI" id="CHEBI:18420"/>
    </ligand>
</feature>
<evidence type="ECO:0000256" key="8">
    <source>
        <dbReference type="ARBA" id="ARBA00022741"/>
    </source>
</evidence>
<dbReference type="InterPro" id="IPR036179">
    <property type="entry name" value="Ig-like_dom_sf"/>
</dbReference>
<evidence type="ECO:0000256" key="10">
    <source>
        <dbReference type="ARBA" id="ARBA00022840"/>
    </source>
</evidence>
<feature type="binding site" evidence="21 26">
    <location>
        <position position="675"/>
    </location>
    <ligand>
        <name>ATP</name>
        <dbReference type="ChEBI" id="CHEBI:30616"/>
    </ligand>
</feature>
<protein>
    <recommendedName>
        <fullName evidence="2">receptor protein-tyrosine kinase</fullName>
        <ecNumber evidence="2">2.7.10.1</ecNumber>
    </recommendedName>
</protein>
<evidence type="ECO:0000259" key="29">
    <source>
        <dbReference type="PROSITE" id="PS50011"/>
    </source>
</evidence>
<evidence type="ECO:0000256" key="4">
    <source>
        <dbReference type="ARBA" id="ARBA00022553"/>
    </source>
</evidence>
<keyword evidence="18 27" id="KW-0393">Immunoglobulin domain</keyword>
<reference evidence="32" key="1">
    <citation type="journal article" date="2014" name="PLoS ONE">
        <title>The genome and linkage map of the northern pike (Esox lucius): conserved synteny revealed between the salmonid sister group and the Neoteleostei.</title>
        <authorList>
            <person name="Rondeau E.B."/>
            <person name="Minkley D.R."/>
            <person name="Leong J.S."/>
            <person name="Messmer A.M."/>
            <person name="Jantzen J.R."/>
            <person name="von Schalburg K.R."/>
            <person name="Lemon C."/>
            <person name="Bird N.H."/>
            <person name="Koop B.F."/>
        </authorList>
    </citation>
    <scope>NUCLEOTIDE SEQUENCE</scope>
</reference>
<dbReference type="InterPro" id="IPR002492">
    <property type="entry name" value="Transposase_Tc1-like"/>
</dbReference>
<dbReference type="Pfam" id="PF01498">
    <property type="entry name" value="HTH_Tnp_Tc3_2"/>
    <property type="match status" value="1"/>
</dbReference>
<evidence type="ECO:0000256" key="20">
    <source>
        <dbReference type="PIRSR" id="PIRSR000615-1"/>
    </source>
</evidence>
<dbReference type="Gene3D" id="2.60.40.10">
    <property type="entry name" value="Immunoglobulins"/>
    <property type="match status" value="5"/>
</dbReference>
<dbReference type="SMART" id="SM00409">
    <property type="entry name" value="IG"/>
    <property type="match status" value="4"/>
</dbReference>
<keyword evidence="8 21" id="KW-0547">Nucleotide-binding</keyword>
<keyword evidence="7" id="KW-0677">Repeat</keyword>
<evidence type="ECO:0000256" key="1">
    <source>
        <dbReference type="ARBA" id="ARBA00004251"/>
    </source>
</evidence>
<dbReference type="PROSITE" id="PS00240">
    <property type="entry name" value="RECEPTOR_TYR_KIN_III"/>
    <property type="match status" value="1"/>
</dbReference>
<dbReference type="GO" id="GO:0043408">
    <property type="term" value="P:regulation of MAPK cascade"/>
    <property type="evidence" value="ECO:0007669"/>
    <property type="project" value="TreeGrafter"/>
</dbReference>
<keyword evidence="12 28" id="KW-1133">Transmembrane helix</keyword>
<dbReference type="InterPro" id="IPR001824">
    <property type="entry name" value="Tyr_kinase_rcpt_3_CS"/>
</dbReference>
<dbReference type="PANTHER" id="PTHR24416:SF47">
    <property type="entry name" value="MACROPHAGE COLONY-STIMULATING FACTOR 1 RECEPTOR"/>
    <property type="match status" value="1"/>
</dbReference>
<evidence type="ECO:0000256" key="5">
    <source>
        <dbReference type="ARBA" id="ARBA00022679"/>
    </source>
</evidence>
<evidence type="ECO:0000256" key="28">
    <source>
        <dbReference type="SAM" id="Phobius"/>
    </source>
</evidence>
<dbReference type="GO" id="GO:0019838">
    <property type="term" value="F:growth factor binding"/>
    <property type="evidence" value="ECO:0007669"/>
    <property type="project" value="TreeGrafter"/>
</dbReference>
<keyword evidence="14" id="KW-0829">Tyrosine-protein kinase</keyword>
<dbReference type="PROSITE" id="PS00109">
    <property type="entry name" value="PROTEIN_KINASE_TYR"/>
    <property type="match status" value="1"/>
</dbReference>
<dbReference type="Gene3D" id="1.10.510.10">
    <property type="entry name" value="Transferase(Phosphotransferase) domain 1"/>
    <property type="match status" value="1"/>
</dbReference>
<evidence type="ECO:0000256" key="14">
    <source>
        <dbReference type="ARBA" id="ARBA00023137"/>
    </source>
</evidence>
<evidence type="ECO:0000256" key="23">
    <source>
        <dbReference type="PIRSR" id="PIRSR000615-4"/>
    </source>
</evidence>
<dbReference type="GO" id="GO:1990682">
    <property type="term" value="C:CSF1-CSF1R complex"/>
    <property type="evidence" value="ECO:0007669"/>
    <property type="project" value="TreeGrafter"/>
</dbReference>
<dbReference type="SUPFAM" id="SSF48726">
    <property type="entry name" value="Immunoglobulin"/>
    <property type="match status" value="5"/>
</dbReference>
<keyword evidence="3" id="KW-1003">Cell membrane</keyword>
<evidence type="ECO:0000313" key="31">
    <source>
        <dbReference type="Ensembl" id="ENSELUP00000075106.2"/>
    </source>
</evidence>
<feature type="binding site" evidence="22">
    <location>
        <position position="846"/>
    </location>
    <ligand>
        <name>Mg(2+)</name>
        <dbReference type="ChEBI" id="CHEBI:18420"/>
    </ligand>
</feature>
<evidence type="ECO:0000256" key="21">
    <source>
        <dbReference type="PIRSR" id="PIRSR000615-2"/>
    </source>
</evidence>
<feature type="binding site" evidence="24">
    <location>
        <begin position="646"/>
        <end position="654"/>
    </location>
    <ligand>
        <name>ATP</name>
        <dbReference type="ChEBI" id="CHEBI:30616"/>
    </ligand>
</feature>
<dbReference type="InterPro" id="IPR000719">
    <property type="entry name" value="Prot_kinase_dom"/>
</dbReference>
<evidence type="ECO:0000256" key="15">
    <source>
        <dbReference type="ARBA" id="ARBA00023157"/>
    </source>
</evidence>
<dbReference type="GO" id="GO:0006313">
    <property type="term" value="P:DNA transposition"/>
    <property type="evidence" value="ECO:0007669"/>
    <property type="project" value="InterPro"/>
</dbReference>
<evidence type="ECO:0000256" key="17">
    <source>
        <dbReference type="ARBA" id="ARBA00023180"/>
    </source>
</evidence>
<dbReference type="PIRSF" id="PIRSF000615">
    <property type="entry name" value="TyrPK_CSF1-R"/>
    <property type="match status" value="1"/>
</dbReference>
<dbReference type="GO" id="GO:0030335">
    <property type="term" value="P:positive regulation of cell migration"/>
    <property type="evidence" value="ECO:0007669"/>
    <property type="project" value="TreeGrafter"/>
</dbReference>
<dbReference type="Bgee" id="ENSELUG00000024581">
    <property type="expression patterns" value="Expressed in spleen and 14 other cell types or tissues"/>
</dbReference>
<evidence type="ECO:0000256" key="12">
    <source>
        <dbReference type="ARBA" id="ARBA00022989"/>
    </source>
</evidence>
<accession>A0A6Q2ZBJ2</accession>
<feature type="binding site" evidence="22">
    <location>
        <position position="859"/>
    </location>
    <ligand>
        <name>Mg(2+)</name>
        <dbReference type="ChEBI" id="CHEBI:18420"/>
    </ligand>
</feature>
<evidence type="ECO:0000313" key="32">
    <source>
        <dbReference type="Proteomes" id="UP000265140"/>
    </source>
</evidence>
<keyword evidence="22" id="KW-0479">Metal-binding</keyword>
<dbReference type="Ensembl" id="ENSELUT00000044358.2">
    <property type="protein sequence ID" value="ENSELUP00000075106.2"/>
    <property type="gene ID" value="ENSELUG00000024581.3"/>
</dbReference>
<evidence type="ECO:0000256" key="7">
    <source>
        <dbReference type="ARBA" id="ARBA00022737"/>
    </source>
</evidence>
<dbReference type="PROSITE" id="PS00107">
    <property type="entry name" value="PROTEIN_KINASE_ATP"/>
    <property type="match status" value="1"/>
</dbReference>
<organism evidence="31 32">
    <name type="scientific">Esox lucius</name>
    <name type="common">Northern pike</name>
    <dbReference type="NCBI Taxonomy" id="8010"/>
    <lineage>
        <taxon>Eukaryota</taxon>
        <taxon>Metazoa</taxon>
        <taxon>Chordata</taxon>
        <taxon>Craniata</taxon>
        <taxon>Vertebrata</taxon>
        <taxon>Euteleostomi</taxon>
        <taxon>Actinopterygii</taxon>
        <taxon>Neopterygii</taxon>
        <taxon>Teleostei</taxon>
        <taxon>Protacanthopterygii</taxon>
        <taxon>Esociformes</taxon>
        <taxon>Esocidae</taxon>
        <taxon>Esox</taxon>
    </lineage>
</organism>
<keyword evidence="17" id="KW-0325">Glycoprotein</keyword>
<reference evidence="31" key="2">
    <citation type="submission" date="2020-02" db="EMBL/GenBank/DDBJ databases">
        <title>Esox lucius (northern pike) genome, fEsoLuc1, primary haplotype.</title>
        <authorList>
            <person name="Myers G."/>
            <person name="Karagic N."/>
            <person name="Meyer A."/>
            <person name="Pippel M."/>
            <person name="Reichard M."/>
            <person name="Winkler S."/>
            <person name="Tracey A."/>
            <person name="Sims Y."/>
            <person name="Howe K."/>
            <person name="Rhie A."/>
            <person name="Formenti G."/>
            <person name="Durbin R."/>
            <person name="Fedrigo O."/>
            <person name="Jarvis E.D."/>
        </authorList>
    </citation>
    <scope>NUCLEOTIDE SEQUENCE [LARGE SCALE GENOMIC DNA]</scope>
</reference>
<proteinExistence type="inferred from homology"/>
<dbReference type="InterPro" id="IPR008266">
    <property type="entry name" value="Tyr_kinase_AS"/>
</dbReference>
<comment type="subcellular location">
    <subcellularLocation>
        <location evidence="1">Cell membrane</location>
        <topology evidence="1">Single-pass type I membrane protein</topology>
    </subcellularLocation>
    <subcellularLocation>
        <location evidence="27">Membrane</location>
        <topology evidence="27">Single-pass type I membrane protein</topology>
    </subcellularLocation>
</comment>
<dbReference type="InterPro" id="IPR030658">
    <property type="entry name" value="CSF-1_receptor"/>
</dbReference>
<reference evidence="31" key="4">
    <citation type="submission" date="2025-09" db="UniProtKB">
        <authorList>
            <consortium name="Ensembl"/>
        </authorList>
    </citation>
    <scope>IDENTIFICATION</scope>
</reference>
<evidence type="ECO:0000259" key="30">
    <source>
        <dbReference type="PROSITE" id="PS50835"/>
    </source>
</evidence>
<dbReference type="GO" id="GO:0030316">
    <property type="term" value="P:osteoclast differentiation"/>
    <property type="evidence" value="ECO:0007669"/>
    <property type="project" value="TreeGrafter"/>
</dbReference>
<evidence type="ECO:0000256" key="13">
    <source>
        <dbReference type="ARBA" id="ARBA00023136"/>
    </source>
</evidence>
<dbReference type="InterPro" id="IPR007110">
    <property type="entry name" value="Ig-like_dom"/>
</dbReference>
<evidence type="ECO:0000256" key="9">
    <source>
        <dbReference type="ARBA" id="ARBA00022777"/>
    </source>
</evidence>
<dbReference type="GO" id="GO:0003677">
    <property type="term" value="F:DNA binding"/>
    <property type="evidence" value="ECO:0007669"/>
    <property type="project" value="InterPro"/>
</dbReference>
<keyword evidence="15 25" id="KW-1015">Disulfide bond</keyword>
<dbReference type="GO" id="GO:0043235">
    <property type="term" value="C:receptor complex"/>
    <property type="evidence" value="ECO:0007669"/>
    <property type="project" value="TreeGrafter"/>
</dbReference>
<dbReference type="SMART" id="SM00408">
    <property type="entry name" value="IGc2"/>
    <property type="match status" value="2"/>
</dbReference>
<evidence type="ECO:0000256" key="19">
    <source>
        <dbReference type="ARBA" id="ARBA00051243"/>
    </source>
</evidence>
<comment type="catalytic activity">
    <reaction evidence="19">
        <text>L-tyrosyl-[protein] + ATP = O-phospho-L-tyrosyl-[protein] + ADP + H(+)</text>
        <dbReference type="Rhea" id="RHEA:10596"/>
        <dbReference type="Rhea" id="RHEA-COMP:10136"/>
        <dbReference type="Rhea" id="RHEA-COMP:20101"/>
        <dbReference type="ChEBI" id="CHEBI:15378"/>
        <dbReference type="ChEBI" id="CHEBI:30616"/>
        <dbReference type="ChEBI" id="CHEBI:46858"/>
        <dbReference type="ChEBI" id="CHEBI:61978"/>
        <dbReference type="ChEBI" id="CHEBI:456216"/>
        <dbReference type="EC" id="2.7.10.1"/>
    </reaction>
</comment>
<keyword evidence="5" id="KW-0808">Transferase</keyword>
<dbReference type="PRINTS" id="PR01832">
    <property type="entry name" value="VEGFRECEPTOR"/>
</dbReference>
<evidence type="ECO:0000256" key="3">
    <source>
        <dbReference type="ARBA" id="ARBA00022475"/>
    </source>
</evidence>
<comment type="similarity">
    <text evidence="27">Belongs to the protein kinase superfamily. Tyr protein kinase family. CSF-1/PDGF receptor subfamily.</text>
</comment>
<dbReference type="PROSITE" id="PS50011">
    <property type="entry name" value="PROTEIN_KINASE_DOM"/>
    <property type="match status" value="1"/>
</dbReference>
<feature type="binding site" evidence="21">
    <location>
        <position position="845"/>
    </location>
    <ligand>
        <name>ATP</name>
        <dbReference type="ChEBI" id="CHEBI:30616"/>
    </ligand>
</feature>
<dbReference type="FunFam" id="1.10.510.10:FF:000140">
    <property type="entry name" value="Platelet-derived growth factor receptor beta"/>
    <property type="match status" value="1"/>
</dbReference>
<keyword evidence="9" id="KW-0418">Kinase</keyword>
<evidence type="ECO:0000256" key="11">
    <source>
        <dbReference type="ARBA" id="ARBA00022843"/>
    </source>
</evidence>
<dbReference type="InterPro" id="IPR003599">
    <property type="entry name" value="Ig_sub"/>
</dbReference>
<evidence type="ECO:0000256" key="27">
    <source>
        <dbReference type="RuleBase" id="RU000311"/>
    </source>
</evidence>
<dbReference type="InterPro" id="IPR050122">
    <property type="entry name" value="RTK"/>
</dbReference>
<name>A0A6Q2ZBJ2_ESOLU</name>
<keyword evidence="10 21" id="KW-0067">ATP-binding</keyword>
<feature type="disulfide bond" evidence="25">
    <location>
        <begin position="490"/>
        <end position="558"/>
    </location>
</feature>
<feature type="binding site" evidence="21">
    <location>
        <begin position="647"/>
        <end position="654"/>
    </location>
    <ligand>
        <name>ATP</name>
        <dbReference type="ChEBI" id="CHEBI:30616"/>
    </ligand>
</feature>
<feature type="disulfide bond" evidence="25">
    <location>
        <begin position="114"/>
        <end position="154"/>
    </location>
</feature>
<evidence type="ECO:0000256" key="18">
    <source>
        <dbReference type="ARBA" id="ARBA00023319"/>
    </source>
</evidence>
<dbReference type="AlphaFoldDB" id="A0A6Q2ZBJ2"/>
<dbReference type="InterPro" id="IPR013151">
    <property type="entry name" value="Immunoglobulin_dom"/>
</dbReference>
<keyword evidence="32" id="KW-1185">Reference proteome</keyword>
<feature type="site" description="Important for interaction with phosphotyrosine-binding proteins" evidence="23">
    <location>
        <position position="985"/>
    </location>
</feature>
<dbReference type="FunFam" id="3.30.200.20:FF:000619">
    <property type="entry name" value="macrophage colony-stimulating factor 1 receptor isoform X2"/>
    <property type="match status" value="1"/>
</dbReference>
<dbReference type="GO" id="GO:0015074">
    <property type="term" value="P:DNA integration"/>
    <property type="evidence" value="ECO:0007669"/>
    <property type="project" value="InterPro"/>
</dbReference>
<keyword evidence="16 27" id="KW-0675">Receptor</keyword>
<keyword evidence="22" id="KW-0460">Magnesium</keyword>
<sequence>MITRTESKNPRTTRGDLVNDLQRAGTKVTKATIRNTLRRQGLKSCSVRSVPLLKPVHVQARLRFAREHLDGPEEDWENVIWRKNADPPVIKLDSVVLKEAEITLPVSSSLSLTCDGDSKITWSTTSFKLMRNTKLQSVIEIKQLTADYTGTYKCAYENQPNLTSEVHIYVIDPKKPWVTPRNLRDVKEGSELLLCQVTDPSATDLSLHMTNGHPTPPDMQYTVLPRRGILIRHLLARHSADYICSANINGVKNHSEKVTVTVIERLRFPPSVFLEVDGNVRIVGEKLQITCFTSNPDHFYNHTWKHSYHKALNVSKKTISEGQSKQVQITSTVTIPAVAMSHTGNFTCIAINEAGANSSTTYLQVVDKPYIRLIPHLSPNLYQNGSLVEVKEGENLEINILIEAYPQIKEHWWDVPVSHNMSTHDKTWVIRDSNRYKCSLLVQRVRSEDRGQYTLNTRSTGLNGSITFNVQVSQKPSTMLIRKNASTLTCTSSGYPAPTILWYQCPGIQNTCDGNNETIKVQPLLNWPMDVQTGELGPNEVKSELTLSPSSSEFTVECVSINPVGEERKTYLFTPTLIGATSIAAILLLLLVIVLYKYKQKPKYEVRWKIIETNDGNNYTFIDPVQLPYNKKWEFPRDKLKLGQILGAGAFGKVVEATAYGLGTDENKTTRVAVKMLKLFHSIKQALMSELKILSHLGCHDNIVNLLGACTQGGPMLMITEYCSHGDLLNFLRGNAKQFLDSILSRPEVFEIPGATGIPADSIHYKNTCTQECRGRSDSGISSSTSDYQEMHPAQRPKQCSLCDDPEIDSWSLDIEDLLNFSFQVAQGMNFLASKNCIHRDVAARNVLLTEGRVAKICDFGLARDIDNDSSYVVKGNARLPVKWMAPESIFDCVYTAQSDVWSYGILLWEIFSLGKSPYPNVVVDTRFYKMIKDGCHMSQPDFAPPQIYTIMKMCWNLEPTVRPTFNTISHLIHNLLYGQPDQTYRNVQETSQQQEEGEHCDRAKIREDRDQSLSLVGEDQPLMKKNNYQFC</sequence>
<evidence type="ECO:0000256" key="16">
    <source>
        <dbReference type="ARBA" id="ARBA00023170"/>
    </source>
</evidence>
<dbReference type="PROSITE" id="PS50835">
    <property type="entry name" value="IG_LIKE"/>
    <property type="match status" value="2"/>
</dbReference>
<dbReference type="InterPro" id="IPR017441">
    <property type="entry name" value="Protein_kinase_ATP_BS"/>
</dbReference>
<feature type="transmembrane region" description="Helical" evidence="28">
    <location>
        <begin position="577"/>
        <end position="598"/>
    </location>
</feature>
<keyword evidence="4" id="KW-0597">Phosphoprotein</keyword>
<feature type="binding site" evidence="21">
    <location>
        <begin position="721"/>
        <end position="727"/>
    </location>
    <ligand>
        <name>ATP</name>
        <dbReference type="ChEBI" id="CHEBI:30616"/>
    </ligand>
</feature>
<dbReference type="PIRSF" id="PIRSF500947">
    <property type="entry name" value="CSF-1_receptor"/>
    <property type="match status" value="1"/>
</dbReference>
<reference evidence="31" key="3">
    <citation type="submission" date="2025-08" db="UniProtKB">
        <authorList>
            <consortium name="Ensembl"/>
        </authorList>
    </citation>
    <scope>IDENTIFICATION</scope>
</reference>
<dbReference type="EC" id="2.7.10.1" evidence="2"/>
<evidence type="ECO:0000256" key="22">
    <source>
        <dbReference type="PIRSR" id="PIRSR000615-3"/>
    </source>
</evidence>
<keyword evidence="13 28" id="KW-0472">Membrane</keyword>